<dbReference type="EMBL" id="VTOX01000002">
    <property type="protein sequence ID" value="NKE65764.1"/>
    <property type="molecule type" value="Genomic_DNA"/>
</dbReference>
<dbReference type="PANTHER" id="PTHR46268:SF6">
    <property type="entry name" value="UNIVERSAL STRESS PROTEIN UP12"/>
    <property type="match status" value="1"/>
</dbReference>
<keyword evidence="4" id="KW-1185">Reference proteome</keyword>
<dbReference type="InterPro" id="IPR006015">
    <property type="entry name" value="Universal_stress_UspA"/>
</dbReference>
<dbReference type="InterPro" id="IPR006016">
    <property type="entry name" value="UspA"/>
</dbReference>
<dbReference type="Proteomes" id="UP000521868">
    <property type="component" value="Unassembled WGS sequence"/>
</dbReference>
<evidence type="ECO:0000313" key="3">
    <source>
        <dbReference type="EMBL" id="NKE65764.1"/>
    </source>
</evidence>
<dbReference type="CDD" id="cd00293">
    <property type="entry name" value="USP-like"/>
    <property type="match status" value="1"/>
</dbReference>
<name>A0A7X6DEM7_9BURK</name>
<protein>
    <submittedName>
        <fullName evidence="3">Universal stress protein</fullName>
    </submittedName>
</protein>
<gene>
    <name evidence="3" type="ORF">RAMLITH_08005</name>
</gene>
<organism evidence="3 4">
    <name type="scientific">Ramlibacter lithotrophicus</name>
    <dbReference type="NCBI Taxonomy" id="2606681"/>
    <lineage>
        <taxon>Bacteria</taxon>
        <taxon>Pseudomonadati</taxon>
        <taxon>Pseudomonadota</taxon>
        <taxon>Betaproteobacteria</taxon>
        <taxon>Burkholderiales</taxon>
        <taxon>Comamonadaceae</taxon>
        <taxon>Ramlibacter</taxon>
    </lineage>
</organism>
<dbReference type="SUPFAM" id="SSF52402">
    <property type="entry name" value="Adenine nucleotide alpha hydrolases-like"/>
    <property type="match status" value="1"/>
</dbReference>
<evidence type="ECO:0000313" key="4">
    <source>
        <dbReference type="Proteomes" id="UP000521868"/>
    </source>
</evidence>
<sequence>MYQRIIVPVDGSQTSNQALATALGLARESGGRVRLVHVVEEMAYLTGYDQFGGYAGDLQKIMRETGAGILASGVATAREAGVEAEEVLYDNLGERLPEVVADEARRWNADLIVVGTHGRRGVGRILMGSGAEQIVRMAPVPVLVIRSPRADAGEAAKT</sequence>
<comment type="similarity">
    <text evidence="1">Belongs to the universal stress protein A family.</text>
</comment>
<dbReference type="Pfam" id="PF00582">
    <property type="entry name" value="Usp"/>
    <property type="match status" value="1"/>
</dbReference>
<dbReference type="Gene3D" id="3.40.50.620">
    <property type="entry name" value="HUPs"/>
    <property type="match status" value="1"/>
</dbReference>
<reference evidence="3 4" key="1">
    <citation type="journal article" date="2020" name="Nature">
        <title>Bacterial chemolithoautotrophy via manganese oxidation.</title>
        <authorList>
            <person name="Yu H."/>
            <person name="Leadbetter J.R."/>
        </authorList>
    </citation>
    <scope>NUCLEOTIDE SEQUENCE [LARGE SCALE GENOMIC DNA]</scope>
    <source>
        <strain evidence="3 4">RBP-1</strain>
    </source>
</reference>
<evidence type="ECO:0000259" key="2">
    <source>
        <dbReference type="Pfam" id="PF00582"/>
    </source>
</evidence>
<proteinExistence type="inferred from homology"/>
<dbReference type="InterPro" id="IPR014729">
    <property type="entry name" value="Rossmann-like_a/b/a_fold"/>
</dbReference>
<dbReference type="RefSeq" id="WP_168106850.1">
    <property type="nucleotide sequence ID" value="NZ_VTOX01000002.1"/>
</dbReference>
<dbReference type="AlphaFoldDB" id="A0A7X6DEM7"/>
<dbReference type="PRINTS" id="PR01438">
    <property type="entry name" value="UNVRSLSTRESS"/>
</dbReference>
<dbReference type="PANTHER" id="PTHR46268">
    <property type="entry name" value="STRESS RESPONSE PROTEIN NHAX"/>
    <property type="match status" value="1"/>
</dbReference>
<evidence type="ECO:0000256" key="1">
    <source>
        <dbReference type="ARBA" id="ARBA00008791"/>
    </source>
</evidence>
<accession>A0A7X6DEM7</accession>
<feature type="domain" description="UspA" evidence="2">
    <location>
        <begin position="1"/>
        <end position="146"/>
    </location>
</feature>
<comment type="caution">
    <text evidence="3">The sequence shown here is derived from an EMBL/GenBank/DDBJ whole genome shotgun (WGS) entry which is preliminary data.</text>
</comment>